<dbReference type="SUPFAM" id="SSF58113">
    <property type="entry name" value="Apolipoprotein A-I"/>
    <property type="match status" value="1"/>
</dbReference>
<evidence type="ECO:0000259" key="3">
    <source>
        <dbReference type="Pfam" id="PF00078"/>
    </source>
</evidence>
<sequence length="817" mass="92280">MLVWNCSELNNKVAENSNEVESKLIEDISELNNEVAENSNEVESKLIEDISELNNEVAENTENSNEVESKLIEDISELNNKVAENSNEVESKLIEDISELNNKVAENSNEVESKLIQDISELDNKVAENSNEVESKLIEDISELNNKVAENSNEVESKLIVDTSELDNKIAENSNEVRNKLAVDIDELGDNLDENCNVLDNKLEENIDELNNMVAENSNEVEIELAVNINELKEKLVKNSTEQKDKLAKNVNELSNELAENCNEVEIKLAVNINELKEKLDENSTELKDKLAENISELSNELAENSNEVEFKLAVNINELKEKLDENSTELKDKLAENINGLNNKKAGNSNEVGSKLAEDINENTEELNIKVAENNNELESKITMDINGLDDNLGENNNELQYRLAEDSIRLESQVLESYGAFKEQVNRIIEKFDEFGSGLVKENAETITNMGRRAEEAFPPHRGYNSNGHNDGWSRDRPHSAGGHGLQPYNNDTRYFVNRFSNNRKRYCNDQRNTSPKCDSNIKVVQTTNENPGTSTVGSNSDPSNGSDINKVSFADVVKGRKMKTDGPLGIFHKQKQSHFSYESVTLNITILCNCYFHYFKKEQCTEQNIHVRASGRQHSLKCAKDKRSRPMCPVVQQEEVESIPTSSYECTMVHCVFRGLSENDYGRTEKVQHRIDTGNARPIRQPPRRVPLAKQRENDSQLEGMKARGVIEESYSPWSSPVVLVKKNGDLRFCVDNRRLNDVTKKDCFPLPRIDDTLDTLAGAEWFSTLDLKSGYWQVALHPEHKEKTAFSTGQGLWQFTVMPFGLCNAPATF</sequence>
<gene>
    <name evidence="4" type="ORF">ANN_22430</name>
</gene>
<dbReference type="InterPro" id="IPR000074">
    <property type="entry name" value="ApoA_E"/>
</dbReference>
<dbReference type="InterPro" id="IPR000477">
    <property type="entry name" value="RT_dom"/>
</dbReference>
<dbReference type="EMBL" id="JAJSOF020000033">
    <property type="protein sequence ID" value="KAJ4430219.1"/>
    <property type="molecule type" value="Genomic_DNA"/>
</dbReference>
<dbReference type="InterPro" id="IPR053134">
    <property type="entry name" value="RNA-dir_DNA_polymerase"/>
</dbReference>
<organism evidence="4 5">
    <name type="scientific">Periplaneta americana</name>
    <name type="common">American cockroach</name>
    <name type="synonym">Blatta americana</name>
    <dbReference type="NCBI Taxonomy" id="6978"/>
    <lineage>
        <taxon>Eukaryota</taxon>
        <taxon>Metazoa</taxon>
        <taxon>Ecdysozoa</taxon>
        <taxon>Arthropoda</taxon>
        <taxon>Hexapoda</taxon>
        <taxon>Insecta</taxon>
        <taxon>Pterygota</taxon>
        <taxon>Neoptera</taxon>
        <taxon>Polyneoptera</taxon>
        <taxon>Dictyoptera</taxon>
        <taxon>Blattodea</taxon>
        <taxon>Blattoidea</taxon>
        <taxon>Blattidae</taxon>
        <taxon>Blattinae</taxon>
        <taxon>Periplaneta</taxon>
    </lineage>
</organism>
<dbReference type="Proteomes" id="UP001148838">
    <property type="component" value="Unassembled WGS sequence"/>
</dbReference>
<evidence type="ECO:0000256" key="1">
    <source>
        <dbReference type="SAM" id="Coils"/>
    </source>
</evidence>
<dbReference type="SUPFAM" id="SSF56672">
    <property type="entry name" value="DNA/RNA polymerases"/>
    <property type="match status" value="1"/>
</dbReference>
<dbReference type="Pfam" id="PF00078">
    <property type="entry name" value="RVT_1"/>
    <property type="match status" value="1"/>
</dbReference>
<dbReference type="PANTHER" id="PTHR24559:SF444">
    <property type="entry name" value="REVERSE TRANSCRIPTASE DOMAIN-CONTAINING PROTEIN"/>
    <property type="match status" value="1"/>
</dbReference>
<feature type="coiled-coil region" evidence="1">
    <location>
        <begin position="14"/>
        <end position="110"/>
    </location>
</feature>
<comment type="caution">
    <text evidence="4">The sequence shown here is derived from an EMBL/GenBank/DDBJ whole genome shotgun (WGS) entry which is preliminary data.</text>
</comment>
<feature type="coiled-coil region" evidence="1">
    <location>
        <begin position="200"/>
        <end position="382"/>
    </location>
</feature>
<dbReference type="Gene3D" id="1.20.120.20">
    <property type="entry name" value="Apolipoprotein"/>
    <property type="match status" value="1"/>
</dbReference>
<dbReference type="InterPro" id="IPR043502">
    <property type="entry name" value="DNA/RNA_pol_sf"/>
</dbReference>
<dbReference type="CDD" id="cd01647">
    <property type="entry name" value="RT_LTR"/>
    <property type="match status" value="1"/>
</dbReference>
<evidence type="ECO:0000313" key="5">
    <source>
        <dbReference type="Proteomes" id="UP001148838"/>
    </source>
</evidence>
<reference evidence="4 5" key="1">
    <citation type="journal article" date="2022" name="Allergy">
        <title>Genome assembly and annotation of Periplaneta americana reveal a comprehensive cockroach allergen profile.</title>
        <authorList>
            <person name="Wang L."/>
            <person name="Xiong Q."/>
            <person name="Saelim N."/>
            <person name="Wang L."/>
            <person name="Nong W."/>
            <person name="Wan A.T."/>
            <person name="Shi M."/>
            <person name="Liu X."/>
            <person name="Cao Q."/>
            <person name="Hui J.H.L."/>
            <person name="Sookrung N."/>
            <person name="Leung T.F."/>
            <person name="Tungtrongchitr A."/>
            <person name="Tsui S.K.W."/>
        </authorList>
    </citation>
    <scope>NUCLEOTIDE SEQUENCE [LARGE SCALE GENOMIC DNA]</scope>
    <source>
        <strain evidence="4">PWHHKU_190912</strain>
    </source>
</reference>
<dbReference type="Gene3D" id="1.20.5.1230">
    <property type="entry name" value="Apolipoprotein A-I"/>
    <property type="match status" value="2"/>
</dbReference>
<dbReference type="SUPFAM" id="SSF47162">
    <property type="entry name" value="Apolipoprotein"/>
    <property type="match status" value="1"/>
</dbReference>
<dbReference type="Gene3D" id="3.10.10.10">
    <property type="entry name" value="HIV Type 1 Reverse Transcriptase, subunit A, domain 1"/>
    <property type="match status" value="1"/>
</dbReference>
<dbReference type="Pfam" id="PF01442">
    <property type="entry name" value="Apolipoprotein"/>
    <property type="match status" value="2"/>
</dbReference>
<evidence type="ECO:0000313" key="4">
    <source>
        <dbReference type="EMBL" id="KAJ4430219.1"/>
    </source>
</evidence>
<feature type="region of interest" description="Disordered" evidence="2">
    <location>
        <begin position="529"/>
        <end position="551"/>
    </location>
</feature>
<name>A0ABQ8S8L2_PERAM</name>
<feature type="domain" description="Reverse transcriptase" evidence="3">
    <location>
        <begin position="729"/>
        <end position="817"/>
    </location>
</feature>
<keyword evidence="1" id="KW-0175">Coiled coil</keyword>
<dbReference type="PANTHER" id="PTHR24559">
    <property type="entry name" value="TRANSPOSON TY3-I GAG-POL POLYPROTEIN"/>
    <property type="match status" value="1"/>
</dbReference>
<accession>A0ABQ8S8L2</accession>
<keyword evidence="5" id="KW-1185">Reference proteome</keyword>
<feature type="region of interest" description="Disordered" evidence="2">
    <location>
        <begin position="457"/>
        <end position="491"/>
    </location>
</feature>
<proteinExistence type="predicted"/>
<protein>
    <recommendedName>
        <fullName evidence="3">Reverse transcriptase domain-containing protein</fullName>
    </recommendedName>
</protein>
<evidence type="ECO:0000256" key="2">
    <source>
        <dbReference type="SAM" id="MobiDB-lite"/>
    </source>
</evidence>